<dbReference type="Pfam" id="PF00668">
    <property type="entry name" value="Condensation"/>
    <property type="match status" value="1"/>
</dbReference>
<dbReference type="PROSITE" id="PS00455">
    <property type="entry name" value="AMP_BINDING"/>
    <property type="match status" value="1"/>
</dbReference>
<evidence type="ECO:0000256" key="2">
    <source>
        <dbReference type="ARBA" id="ARBA00022553"/>
    </source>
</evidence>
<dbReference type="Pfam" id="PF08242">
    <property type="entry name" value="Methyltransf_12"/>
    <property type="match status" value="1"/>
</dbReference>
<dbReference type="InterPro" id="IPR010071">
    <property type="entry name" value="AA_adenyl_dom"/>
</dbReference>
<comment type="similarity">
    <text evidence="5">Belongs to the NRP synthetase family.</text>
</comment>
<dbReference type="PROSITE" id="PS50075">
    <property type="entry name" value="CARRIER"/>
    <property type="match status" value="1"/>
</dbReference>
<dbReference type="PROSITE" id="PS00012">
    <property type="entry name" value="PHOSPHOPANTETHEINE"/>
    <property type="match status" value="1"/>
</dbReference>
<name>A0A8J2IBG2_9PLEO</name>
<evidence type="ECO:0000256" key="1">
    <source>
        <dbReference type="ARBA" id="ARBA00022450"/>
    </source>
</evidence>
<dbReference type="SUPFAM" id="SSF53335">
    <property type="entry name" value="S-adenosyl-L-methionine-dependent methyltransferases"/>
    <property type="match status" value="2"/>
</dbReference>
<dbReference type="CDD" id="cd05930">
    <property type="entry name" value="A_NRPS"/>
    <property type="match status" value="1"/>
</dbReference>
<protein>
    <recommendedName>
        <fullName evidence="6">Carrier domain-containing protein</fullName>
    </recommendedName>
</protein>
<dbReference type="EMBL" id="CAJRGZ010000030">
    <property type="protein sequence ID" value="CAG5186694.1"/>
    <property type="molecule type" value="Genomic_DNA"/>
</dbReference>
<dbReference type="InterPro" id="IPR020806">
    <property type="entry name" value="PKS_PP-bd"/>
</dbReference>
<feature type="domain" description="Carrier" evidence="6">
    <location>
        <begin position="439"/>
        <end position="515"/>
    </location>
</feature>
<dbReference type="FunFam" id="1.10.1200.10:FF:000005">
    <property type="entry name" value="Nonribosomal peptide synthetase 1"/>
    <property type="match status" value="1"/>
</dbReference>
<dbReference type="InterPro" id="IPR000873">
    <property type="entry name" value="AMP-dep_synth/lig_dom"/>
</dbReference>
<dbReference type="Gene3D" id="1.10.1200.10">
    <property type="entry name" value="ACP-like"/>
    <property type="match status" value="1"/>
</dbReference>
<dbReference type="GO" id="GO:0016874">
    <property type="term" value="F:ligase activity"/>
    <property type="evidence" value="ECO:0007669"/>
    <property type="project" value="UniProtKB-KW"/>
</dbReference>
<evidence type="ECO:0000313" key="8">
    <source>
        <dbReference type="Proteomes" id="UP000676310"/>
    </source>
</evidence>
<dbReference type="Pfam" id="PF00550">
    <property type="entry name" value="PP-binding"/>
    <property type="match status" value="1"/>
</dbReference>
<dbReference type="Pfam" id="PF00501">
    <property type="entry name" value="AMP-binding"/>
    <property type="match status" value="1"/>
</dbReference>
<dbReference type="Gene3D" id="3.30.559.10">
    <property type="entry name" value="Chloramphenicol acetyltransferase-like domain"/>
    <property type="match status" value="1"/>
</dbReference>
<dbReference type="OrthoDB" id="416786at2759"/>
<evidence type="ECO:0000313" key="7">
    <source>
        <dbReference type="EMBL" id="CAG5186694.1"/>
    </source>
</evidence>
<evidence type="ECO:0000256" key="3">
    <source>
        <dbReference type="ARBA" id="ARBA00022598"/>
    </source>
</evidence>
<dbReference type="SUPFAM" id="SSF52777">
    <property type="entry name" value="CoA-dependent acyltransferases"/>
    <property type="match status" value="2"/>
</dbReference>
<organism evidence="7 8">
    <name type="scientific">Alternaria atra</name>
    <dbReference type="NCBI Taxonomy" id="119953"/>
    <lineage>
        <taxon>Eukaryota</taxon>
        <taxon>Fungi</taxon>
        <taxon>Dikarya</taxon>
        <taxon>Ascomycota</taxon>
        <taxon>Pezizomycotina</taxon>
        <taxon>Dothideomycetes</taxon>
        <taxon>Pleosporomycetidae</taxon>
        <taxon>Pleosporales</taxon>
        <taxon>Pleosporineae</taxon>
        <taxon>Pleosporaceae</taxon>
        <taxon>Alternaria</taxon>
        <taxon>Alternaria sect. Ulocladioides</taxon>
    </lineage>
</organism>
<dbReference type="InterPro" id="IPR029063">
    <property type="entry name" value="SAM-dependent_MTases_sf"/>
</dbReference>
<dbReference type="InterPro" id="IPR013217">
    <property type="entry name" value="Methyltransf_12"/>
</dbReference>
<keyword evidence="8" id="KW-1185">Reference proteome</keyword>
<dbReference type="InterPro" id="IPR006162">
    <property type="entry name" value="Ppantetheine_attach_site"/>
</dbReference>
<dbReference type="InterPro" id="IPR001242">
    <property type="entry name" value="Condensation_dom"/>
</dbReference>
<proteinExistence type="inferred from homology"/>
<comment type="caution">
    <text evidence="7">The sequence shown here is derived from an EMBL/GenBank/DDBJ whole genome shotgun (WGS) entry which is preliminary data.</text>
</comment>
<dbReference type="InterPro" id="IPR020845">
    <property type="entry name" value="AMP-binding_CS"/>
</dbReference>
<dbReference type="Gene3D" id="2.30.38.10">
    <property type="entry name" value="Luciferase, Domain 3"/>
    <property type="match status" value="1"/>
</dbReference>
<keyword evidence="1" id="KW-0596">Phosphopantetheine</keyword>
<dbReference type="SUPFAM" id="SSF56801">
    <property type="entry name" value="Acetyl-CoA synthetase-like"/>
    <property type="match status" value="2"/>
</dbReference>
<dbReference type="RefSeq" id="XP_043175251.1">
    <property type="nucleotide sequence ID" value="XM_043319316.1"/>
</dbReference>
<gene>
    <name evidence="7" type="ORF">ALTATR162_LOCUS11674</name>
</gene>
<dbReference type="PANTHER" id="PTHR45527">
    <property type="entry name" value="NONRIBOSOMAL PEPTIDE SYNTHETASE"/>
    <property type="match status" value="1"/>
</dbReference>
<keyword evidence="2" id="KW-0597">Phosphoprotein</keyword>
<dbReference type="Gene3D" id="3.30.300.30">
    <property type="match status" value="2"/>
</dbReference>
<dbReference type="SMART" id="SM00823">
    <property type="entry name" value="PKS_PP"/>
    <property type="match status" value="1"/>
</dbReference>
<evidence type="ECO:0000256" key="4">
    <source>
        <dbReference type="ARBA" id="ARBA00022737"/>
    </source>
</evidence>
<dbReference type="InterPro" id="IPR023213">
    <property type="entry name" value="CAT-like_dom_sf"/>
</dbReference>
<dbReference type="Gene3D" id="3.40.50.150">
    <property type="entry name" value="Vaccinia Virus protein VP39"/>
    <property type="match status" value="2"/>
</dbReference>
<dbReference type="Proteomes" id="UP000676310">
    <property type="component" value="Unassembled WGS sequence"/>
</dbReference>
<dbReference type="GO" id="GO:0031177">
    <property type="term" value="F:phosphopantetheine binding"/>
    <property type="evidence" value="ECO:0007669"/>
    <property type="project" value="InterPro"/>
</dbReference>
<dbReference type="GeneID" id="67011972"/>
<dbReference type="Pfam" id="PF13489">
    <property type="entry name" value="Methyltransf_23"/>
    <property type="match status" value="1"/>
</dbReference>
<keyword evidence="4" id="KW-0677">Repeat</keyword>
<accession>A0A8J2IBG2</accession>
<evidence type="ECO:0000256" key="5">
    <source>
        <dbReference type="ARBA" id="ARBA00029454"/>
    </source>
</evidence>
<dbReference type="NCBIfam" id="TIGR01733">
    <property type="entry name" value="AA-adenyl-dom"/>
    <property type="match status" value="1"/>
</dbReference>
<dbReference type="GO" id="GO:0043041">
    <property type="term" value="P:amino acid activation for nonribosomal peptide biosynthetic process"/>
    <property type="evidence" value="ECO:0007669"/>
    <property type="project" value="TreeGrafter"/>
</dbReference>
<dbReference type="CDD" id="cd02440">
    <property type="entry name" value="AdoMet_MTases"/>
    <property type="match status" value="2"/>
</dbReference>
<dbReference type="GO" id="GO:0009403">
    <property type="term" value="P:toxin biosynthetic process"/>
    <property type="evidence" value="ECO:0007669"/>
    <property type="project" value="UniProtKB-ARBA"/>
</dbReference>
<sequence>MSEWLGDTMNTIFGSNDRPLNVLEIGSGTGMILFNLTSRLQSYVGLDPSQRAVSFVRQTARSIPDLADKVHVFKGTAADINQMDRSIAPNMVVINSVAQYFPSQEYLLKVVEDLLKRDTITTLFFGDIRSFALYKEFRVTKALYVVGEEPTPDDIRQRIAEIEQNELELLVEPAFFTSLQDRFPDYVEHVEILPKIMQATNELSCYRYAAVVHTKRSSQGLQLSNVQEINHEHWQDFVATGLSEQSLLKLLQKSSESTVAISNIPNHKTVLERHIIRFLEGGKDIRTENAGHWLSVVQKQAEQSSSLSAFSLSEIAQQAGYKVEISWARQYSHHGGFDAIFHRYQLPQPGRGRIMFRFPTDHQHRSTRLWCSQPLQQQVKQEIKQQLQDQLQAQLPSYMVPQVITILEMMPVNENGKVDRRALTTNVQRRTAARPSLRQPSSEAQRQMQNIWAQVLKLDPVSIGLDDSFFQLGGDSLAAMRVVGEARRLRLKITVADIFRQPSLEAAANHEGTSTNEAVRQIPKSLLNGSVKQSFAQGRLWFVEQLYPGLTWYLMPCAMKLRGSIQLDALKIALSSLERRHETLRTTFSSQDGVGVQTVHSFNPTELRVVDIEDETALAHALNRDQTTPFDLTSESGWRVSVYRLLNERKTFVLSMVMHHIISDGWSVDVLQKELANFYVIALRKQDPLSQIEPLPIQYRDYSYWIEQLETSQPAEFLCDKLRPPTLSGDASISELQIEGSLLDQLKNFCKAHSVTPFTVLLAAFRSAHFRLTGATDANIGTVNANRDRWEVKDMIGFFVNLQCIRMKIEQESFRELALQTQKTVVSSFANQDVPFEDIVSTLQRDRDLSRNPLAQVIFALHSQQDLGQFTLEDVDVEPILAPSTTRFDMEFHVFQEDASLGCSVMFSTDLYESATISNMLTVFHRVLDQGLRQPDMEIASLPLLTNENYTKLVDMGLVDIVSTEYPRETSIIDLFHQQVSRCPEKTAVKDASRKITYAELDQDSDILANWLRKRYSFAPETLIGVYSNRSCQTVTAFLGILKANMAYLPFDTKTPRARMEGILSTLPGNKLVLLGSETQPPAIDLKDVELVPIAEAFNCRVNLTPHHLNATGAPSPTSLAYVMFTSGSTGKPKGVMIEHRGIVRLVKQSNMAQHLPSPVTMAHLTNVAFDVSAWEIYGAILNGGTLVCNDTMTVLDSRALSNIFEQEHIRTAIFTPAILKYCIDESPSTVAVLDALYVAGDRADSRDLFVARRLMEGKAVTNAYGPTENSVISTIYSLCEGENCTNGVPIGRAISNSGAYVMDKHQRLAPLGVIGELVVTGDGLARGYTDPERNVDRFVNVKIQDRPVRAYRTGDYVRYRPIDGQIEFFGRIDGQIKIRGHRVELGEIEHALRSHNAISDAVTVLQHEEGCEPQLIGFVTVREISELTENEDEDNANEHVEVWEELFDADTIDIGDMNEWLDETIDTILNGQEPGNVLEIGTGTGMILFNLLKSDMTDGLVKYTGLEPSGRAVDFVVKTVQSTPAFSDKVEVYKGTAADVTGLEDVSPNLVIINSVAQYFPSQEYLFKLIQDLLQLPGVQTLFFGDMRSFAMHKQFLASLALRKAETASREEIRRMMTEMARTELELLVDPGFFTALSSRLSHIVDHVEILPKRVKATNELSSYRYAAAIHAKREDQDRSQQRHETYDVGLHEWSDFMKLGLNRDSLLQHLRTPSESPVKAISNIPYSKTILERHVIEALDSGSDRHDWISVARHAAGKCSSMSALDLQELAQEADYRVEIS</sequence>
<reference evidence="7" key="1">
    <citation type="submission" date="2021-05" db="EMBL/GenBank/DDBJ databases">
        <authorList>
            <person name="Stam R."/>
        </authorList>
    </citation>
    <scope>NUCLEOTIDE SEQUENCE</scope>
    <source>
        <strain evidence="7">CS162</strain>
    </source>
</reference>
<dbReference type="Gene3D" id="3.40.50.980">
    <property type="match status" value="2"/>
</dbReference>
<dbReference type="SUPFAM" id="SSF47336">
    <property type="entry name" value="ACP-like"/>
    <property type="match status" value="1"/>
</dbReference>
<dbReference type="GO" id="GO:0005737">
    <property type="term" value="C:cytoplasm"/>
    <property type="evidence" value="ECO:0007669"/>
    <property type="project" value="TreeGrafter"/>
</dbReference>
<dbReference type="PANTHER" id="PTHR45527:SF1">
    <property type="entry name" value="FATTY ACID SYNTHASE"/>
    <property type="match status" value="1"/>
</dbReference>
<dbReference type="InterPro" id="IPR045851">
    <property type="entry name" value="AMP-bd_C_sf"/>
</dbReference>
<dbReference type="InterPro" id="IPR009081">
    <property type="entry name" value="PP-bd_ACP"/>
</dbReference>
<dbReference type="CDD" id="cd19531">
    <property type="entry name" value="LCL_NRPS-like"/>
    <property type="match status" value="1"/>
</dbReference>
<keyword evidence="3" id="KW-0436">Ligase</keyword>
<dbReference type="Gene3D" id="3.30.559.30">
    <property type="entry name" value="Nonribosomal peptide synthetase, condensation domain"/>
    <property type="match status" value="1"/>
</dbReference>
<dbReference type="InterPro" id="IPR036736">
    <property type="entry name" value="ACP-like_sf"/>
</dbReference>
<evidence type="ECO:0000259" key="6">
    <source>
        <dbReference type="PROSITE" id="PS50075"/>
    </source>
</evidence>